<proteinExistence type="inferred from homology"/>
<dbReference type="EMBL" id="JANQBD010000034">
    <property type="protein sequence ID" value="MCR8635974.1"/>
    <property type="molecule type" value="Genomic_DNA"/>
</dbReference>
<keyword evidence="3 8" id="KW-0813">Transport</keyword>
<feature type="transmembrane region" description="Helical" evidence="8">
    <location>
        <begin position="148"/>
        <end position="173"/>
    </location>
</feature>
<feature type="transmembrane region" description="Helical" evidence="8">
    <location>
        <begin position="180"/>
        <end position="200"/>
    </location>
</feature>
<dbReference type="Proteomes" id="UP001300012">
    <property type="component" value="Unassembled WGS sequence"/>
</dbReference>
<dbReference type="InterPro" id="IPR013525">
    <property type="entry name" value="ABC2_TM"/>
</dbReference>
<name>A0ABT1YS14_9BACL</name>
<keyword evidence="6 8" id="KW-1133">Transmembrane helix</keyword>
<sequence length="264" mass="30606">MVIILKAVWHYRGFISGLVKRDFQSKYLNSVLGSIWVVLNPIALIIVYTVIFSQVMGTRMPNSNSMLSYSIYLCAGLLPWQFFSETITRMQNVFIEQSGIMKKVSFPRTSLPLYIMISSFLNFVIIYSLFILFLIITGNFPGLIIVQVIPLLCLQQLFALSIGILLATLNVFFRDIGHTFAIVLQFWSWLTPLVYTIGIIPNNLKWIFDWNIMIPITNGYHSIFLDKNWDGWNTLWPIFIVSIFLLLLGYFLFKKLDKEMVDEL</sequence>
<keyword evidence="11" id="KW-1185">Reference proteome</keyword>
<comment type="subcellular location">
    <subcellularLocation>
        <location evidence="1 8">Cell membrane</location>
        <topology evidence="1 8">Multi-pass membrane protein</topology>
    </subcellularLocation>
</comment>
<evidence type="ECO:0000256" key="5">
    <source>
        <dbReference type="ARBA" id="ARBA00022692"/>
    </source>
</evidence>
<accession>A0ABT1YS14</accession>
<comment type="caution">
    <text evidence="10">The sequence shown here is derived from an EMBL/GenBank/DDBJ whole genome shotgun (WGS) entry which is preliminary data.</text>
</comment>
<dbReference type="PANTHER" id="PTHR30413">
    <property type="entry name" value="INNER MEMBRANE TRANSPORT PERMEASE"/>
    <property type="match status" value="1"/>
</dbReference>
<evidence type="ECO:0000313" key="11">
    <source>
        <dbReference type="Proteomes" id="UP001300012"/>
    </source>
</evidence>
<dbReference type="RefSeq" id="WP_258217515.1">
    <property type="nucleotide sequence ID" value="NZ_JANQBD010000034.1"/>
</dbReference>
<protein>
    <recommendedName>
        <fullName evidence="8">Transport permease protein</fullName>
    </recommendedName>
</protein>
<comment type="similarity">
    <text evidence="2 8">Belongs to the ABC-2 integral membrane protein family.</text>
</comment>
<dbReference type="InterPro" id="IPR047817">
    <property type="entry name" value="ABC2_TM_bact-type"/>
</dbReference>
<dbReference type="Pfam" id="PF01061">
    <property type="entry name" value="ABC2_membrane"/>
    <property type="match status" value="1"/>
</dbReference>
<organism evidence="10 11">
    <name type="scientific">Paenibacillus radicis</name>
    <name type="common">ex Xue et al. 2023</name>
    <dbReference type="NCBI Taxonomy" id="2972489"/>
    <lineage>
        <taxon>Bacteria</taxon>
        <taxon>Bacillati</taxon>
        <taxon>Bacillota</taxon>
        <taxon>Bacilli</taxon>
        <taxon>Bacillales</taxon>
        <taxon>Paenibacillaceae</taxon>
        <taxon>Paenibacillus</taxon>
    </lineage>
</organism>
<evidence type="ECO:0000256" key="2">
    <source>
        <dbReference type="ARBA" id="ARBA00007783"/>
    </source>
</evidence>
<evidence type="ECO:0000256" key="6">
    <source>
        <dbReference type="ARBA" id="ARBA00022989"/>
    </source>
</evidence>
<evidence type="ECO:0000256" key="7">
    <source>
        <dbReference type="ARBA" id="ARBA00023136"/>
    </source>
</evidence>
<dbReference type="PROSITE" id="PS51012">
    <property type="entry name" value="ABC_TM2"/>
    <property type="match status" value="1"/>
</dbReference>
<keyword evidence="4 8" id="KW-1003">Cell membrane</keyword>
<evidence type="ECO:0000259" key="9">
    <source>
        <dbReference type="PROSITE" id="PS51012"/>
    </source>
</evidence>
<evidence type="ECO:0000313" key="10">
    <source>
        <dbReference type="EMBL" id="MCR8635974.1"/>
    </source>
</evidence>
<feature type="transmembrane region" description="Helical" evidence="8">
    <location>
        <begin position="111"/>
        <end position="136"/>
    </location>
</feature>
<evidence type="ECO:0000256" key="1">
    <source>
        <dbReference type="ARBA" id="ARBA00004651"/>
    </source>
</evidence>
<feature type="transmembrane region" description="Helical" evidence="8">
    <location>
        <begin position="66"/>
        <end position="83"/>
    </location>
</feature>
<feature type="transmembrane region" description="Helical" evidence="8">
    <location>
        <begin position="234"/>
        <end position="253"/>
    </location>
</feature>
<keyword evidence="5 8" id="KW-0812">Transmembrane</keyword>
<feature type="domain" description="ABC transmembrane type-2" evidence="9">
    <location>
        <begin position="32"/>
        <end position="256"/>
    </location>
</feature>
<reference evidence="10 11" key="1">
    <citation type="submission" date="2022-08" db="EMBL/GenBank/DDBJ databases">
        <title>Paenibacillus endoradicis sp. nov., Paenibacillus radicibacter sp. nov and Paenibacillus pararadicis sp. nov., three cold-adapted plant growth-promoting bacteria isolated from root of Larix gmelinii in Great Khingan.</title>
        <authorList>
            <person name="Xue H."/>
        </authorList>
    </citation>
    <scope>NUCLEOTIDE SEQUENCE [LARGE SCALE GENOMIC DNA]</scope>
    <source>
        <strain evidence="10 11">N5-1-1-5</strain>
    </source>
</reference>
<evidence type="ECO:0000256" key="4">
    <source>
        <dbReference type="ARBA" id="ARBA00022475"/>
    </source>
</evidence>
<evidence type="ECO:0000256" key="3">
    <source>
        <dbReference type="ARBA" id="ARBA00022448"/>
    </source>
</evidence>
<evidence type="ECO:0000256" key="8">
    <source>
        <dbReference type="RuleBase" id="RU361157"/>
    </source>
</evidence>
<gene>
    <name evidence="10" type="ORF">NV381_32760</name>
</gene>
<feature type="transmembrane region" description="Helical" evidence="8">
    <location>
        <begin position="27"/>
        <end position="51"/>
    </location>
</feature>
<keyword evidence="7 8" id="KW-0472">Membrane</keyword>
<dbReference type="PANTHER" id="PTHR30413:SF10">
    <property type="entry name" value="CAPSULE POLYSACCHARIDE EXPORT INNER-MEMBRANE PROTEIN CTRC"/>
    <property type="match status" value="1"/>
</dbReference>